<evidence type="ECO:0000256" key="2">
    <source>
        <dbReference type="SAM" id="SignalP"/>
    </source>
</evidence>
<dbReference type="AlphaFoldDB" id="A0A7S0T984"/>
<sequence>MRLVDSMLLLSLHLLLLLLLLLLPGKTYGFAPLSPLVLEPTAKTRREPGILATTTTATTRTTRTTTTTTRTKALALGPDWIKNPDVWVFGAGVFPFAWATYEFWRRIMFGETFGTGTDSVIIGMEDSPSDSRGIRVLGRGALITAYCLFVIAFGTLGVVLYSVVTSEVPTEEAFAAAAAASEAVGDAL</sequence>
<evidence type="ECO:0000256" key="1">
    <source>
        <dbReference type="SAM" id="Phobius"/>
    </source>
</evidence>
<keyword evidence="2" id="KW-0732">Signal</keyword>
<accession>A0A7S0T984</accession>
<feature type="signal peptide" evidence="2">
    <location>
        <begin position="1"/>
        <end position="29"/>
    </location>
</feature>
<feature type="transmembrane region" description="Helical" evidence="1">
    <location>
        <begin position="86"/>
        <end position="104"/>
    </location>
</feature>
<keyword evidence="1" id="KW-1133">Transmembrane helix</keyword>
<evidence type="ECO:0000313" key="3">
    <source>
        <dbReference type="EMBL" id="CAD8729442.1"/>
    </source>
</evidence>
<organism evidence="3">
    <name type="scientific">Pseudo-nitzschia delicatissima</name>
    <dbReference type="NCBI Taxonomy" id="44447"/>
    <lineage>
        <taxon>Eukaryota</taxon>
        <taxon>Sar</taxon>
        <taxon>Stramenopiles</taxon>
        <taxon>Ochrophyta</taxon>
        <taxon>Bacillariophyta</taxon>
        <taxon>Bacillariophyceae</taxon>
        <taxon>Bacillariophycidae</taxon>
        <taxon>Bacillariales</taxon>
        <taxon>Bacillariaceae</taxon>
        <taxon>Pseudo-nitzschia</taxon>
    </lineage>
</organism>
<dbReference type="EMBL" id="HBFG01001235">
    <property type="protein sequence ID" value="CAD8729442.1"/>
    <property type="molecule type" value="Transcribed_RNA"/>
</dbReference>
<proteinExistence type="predicted"/>
<gene>
    <name evidence="3" type="ORF">PDEL0327_LOCUS935</name>
</gene>
<feature type="transmembrane region" description="Helical" evidence="1">
    <location>
        <begin position="141"/>
        <end position="164"/>
    </location>
</feature>
<name>A0A7S0T984_9STRA</name>
<reference evidence="3" key="1">
    <citation type="submission" date="2021-01" db="EMBL/GenBank/DDBJ databases">
        <authorList>
            <person name="Corre E."/>
            <person name="Pelletier E."/>
            <person name="Niang G."/>
            <person name="Scheremetjew M."/>
            <person name="Finn R."/>
            <person name="Kale V."/>
            <person name="Holt S."/>
            <person name="Cochrane G."/>
            <person name="Meng A."/>
            <person name="Brown T."/>
            <person name="Cohen L."/>
        </authorList>
    </citation>
    <scope>NUCLEOTIDE SEQUENCE</scope>
    <source>
        <strain evidence="3">B596</strain>
    </source>
</reference>
<keyword evidence="1" id="KW-0812">Transmembrane</keyword>
<protein>
    <submittedName>
        <fullName evidence="3">Uncharacterized protein</fullName>
    </submittedName>
</protein>
<feature type="chain" id="PRO_5030582358" evidence="2">
    <location>
        <begin position="30"/>
        <end position="188"/>
    </location>
</feature>
<keyword evidence="1" id="KW-0472">Membrane</keyword>